<dbReference type="PROSITE" id="PS01360">
    <property type="entry name" value="ZF_MYND_1"/>
    <property type="match status" value="1"/>
</dbReference>
<keyword evidence="3" id="KW-0862">Zinc</keyword>
<reference evidence="7 8" key="1">
    <citation type="journal article" date="2013" name="BMC Genomics">
        <title>Reconstruction of the lipid metabolism for the microalga Monoraphidium neglectum from its genome sequence reveals characteristics suitable for biofuel production.</title>
        <authorList>
            <person name="Bogen C."/>
            <person name="Al-Dilaimi A."/>
            <person name="Albersmeier A."/>
            <person name="Wichmann J."/>
            <person name="Grundmann M."/>
            <person name="Rupp O."/>
            <person name="Lauersen K.J."/>
            <person name="Blifernez-Klassen O."/>
            <person name="Kalinowski J."/>
            <person name="Goesmann A."/>
            <person name="Mussgnug J.H."/>
            <person name="Kruse O."/>
        </authorList>
    </citation>
    <scope>NUCLEOTIDE SEQUENCE [LARGE SCALE GENOMIC DNA]</scope>
    <source>
        <strain evidence="7 8">SAG 48.87</strain>
    </source>
</reference>
<evidence type="ECO:0000313" key="8">
    <source>
        <dbReference type="Proteomes" id="UP000054498"/>
    </source>
</evidence>
<proteinExistence type="predicted"/>
<dbReference type="KEGG" id="mng:MNEG_10310"/>
<feature type="region of interest" description="Disordered" evidence="5">
    <location>
        <begin position="600"/>
        <end position="671"/>
    </location>
</feature>
<dbReference type="EMBL" id="KK102484">
    <property type="protein sequence ID" value="KIY97652.1"/>
    <property type="molecule type" value="Genomic_DNA"/>
</dbReference>
<evidence type="ECO:0000256" key="3">
    <source>
        <dbReference type="ARBA" id="ARBA00022833"/>
    </source>
</evidence>
<dbReference type="AlphaFoldDB" id="A0A0D2JDR6"/>
<protein>
    <recommendedName>
        <fullName evidence="6">MYND-type domain-containing protein</fullName>
    </recommendedName>
</protein>
<dbReference type="GeneID" id="25727460"/>
<dbReference type="GO" id="GO:0008270">
    <property type="term" value="F:zinc ion binding"/>
    <property type="evidence" value="ECO:0007669"/>
    <property type="project" value="UniProtKB-KW"/>
</dbReference>
<dbReference type="Proteomes" id="UP000054498">
    <property type="component" value="Unassembled WGS sequence"/>
</dbReference>
<dbReference type="InterPro" id="IPR002893">
    <property type="entry name" value="Znf_MYND"/>
</dbReference>
<dbReference type="InterPro" id="IPR011989">
    <property type="entry name" value="ARM-like"/>
</dbReference>
<dbReference type="Gene3D" id="6.10.140.2220">
    <property type="match status" value="1"/>
</dbReference>
<dbReference type="PROSITE" id="PS50865">
    <property type="entry name" value="ZF_MYND_2"/>
    <property type="match status" value="1"/>
</dbReference>
<evidence type="ECO:0000259" key="6">
    <source>
        <dbReference type="PROSITE" id="PS50865"/>
    </source>
</evidence>
<evidence type="ECO:0000256" key="5">
    <source>
        <dbReference type="SAM" id="MobiDB-lite"/>
    </source>
</evidence>
<feature type="compositionally biased region" description="Low complexity" evidence="5">
    <location>
        <begin position="629"/>
        <end position="643"/>
    </location>
</feature>
<evidence type="ECO:0000313" key="7">
    <source>
        <dbReference type="EMBL" id="KIY97652.1"/>
    </source>
</evidence>
<dbReference type="Pfam" id="PF01753">
    <property type="entry name" value="zf-MYND"/>
    <property type="match status" value="1"/>
</dbReference>
<evidence type="ECO:0000256" key="4">
    <source>
        <dbReference type="PROSITE-ProRule" id="PRU00134"/>
    </source>
</evidence>
<dbReference type="SUPFAM" id="SSF48371">
    <property type="entry name" value="ARM repeat"/>
    <property type="match status" value="1"/>
</dbReference>
<keyword evidence="8" id="KW-1185">Reference proteome</keyword>
<evidence type="ECO:0000256" key="2">
    <source>
        <dbReference type="ARBA" id="ARBA00022771"/>
    </source>
</evidence>
<keyword evidence="1" id="KW-0479">Metal-binding</keyword>
<evidence type="ECO:0000256" key="1">
    <source>
        <dbReference type="ARBA" id="ARBA00022723"/>
    </source>
</evidence>
<feature type="domain" description="MYND-type" evidence="6">
    <location>
        <begin position="679"/>
        <end position="720"/>
    </location>
</feature>
<dbReference type="RefSeq" id="XP_013896672.1">
    <property type="nucleotide sequence ID" value="XM_014041218.1"/>
</dbReference>
<sequence>MDPAVQAMADRVEAALALVCDPALRTAARRREGASTTRRLLFIATTGIETACAALPQGLLLRPAAIASLRAIMVDESASILESDLAIATCTCFLKAPSCLRQMADAGYAQALMRLAARGACSGTPLGQACLVMHALCMCSPSVRRDLLMMPEDAAGVLISAAKAPRIQQRAGVGGPLLMLGVLSRDRREHGSGDSSAATAAEAAAAAEVAERIAGDSALMEVVRRHLAGNGGMFEPALRLVESLLSHHARRRPREAAAAALGDGSSVLRCGGGVRLGDPHLENRISVLAPLLATCGDVQRAAVADAVVKHGFIGHLLRALTDPSFNIKCKAISVLVELCDCPLSCAAVCAHPAALASLAGAMRAAGAAVGAAGGDEARGFASLANDALLGIRLLIAHSAAAGDAFAAMALAPSGSGILDEVARQLATPVLHPHPRLGARRYLRVLYAAATALDAITRAARGGGRLAALRTRRPLVRGAAQALVRVADDFRRDEHPRGGGPPEQNEDWVLDAAEMLLAALDRLTDATADDGGADAALGALRESGPEALQTFTDAAVRAAGALLAVRSDGGPGAEAYEQRLLQDEALAADMPLRLAMRFEDLQQQQQQQQEQPHGLAGSTISNGCGRRGRAAGAAPSAAGAAAVSGRERRGTGSSSSGSHALPVIGERSGQGLGRAGGDRCAACGKTPADGVRLRLCRGCRSVRYCSLACMRSAWPGHRQACQERQAAASAAAAPQTV</sequence>
<feature type="compositionally biased region" description="Low complexity" evidence="5">
    <location>
        <begin position="601"/>
        <end position="610"/>
    </location>
</feature>
<keyword evidence="2 4" id="KW-0863">Zinc-finger</keyword>
<dbReference type="InterPro" id="IPR016024">
    <property type="entry name" value="ARM-type_fold"/>
</dbReference>
<dbReference type="OrthoDB" id="432970at2759"/>
<dbReference type="STRING" id="145388.A0A0D2JDR6"/>
<name>A0A0D2JDR6_9CHLO</name>
<dbReference type="Gene3D" id="1.25.10.10">
    <property type="entry name" value="Leucine-rich Repeat Variant"/>
    <property type="match status" value="1"/>
</dbReference>
<accession>A0A0D2JDR6</accession>
<dbReference type="SUPFAM" id="SSF144232">
    <property type="entry name" value="HIT/MYND zinc finger-like"/>
    <property type="match status" value="1"/>
</dbReference>
<gene>
    <name evidence="7" type="ORF">MNEG_10310</name>
</gene>
<organism evidence="7 8">
    <name type="scientific">Monoraphidium neglectum</name>
    <dbReference type="NCBI Taxonomy" id="145388"/>
    <lineage>
        <taxon>Eukaryota</taxon>
        <taxon>Viridiplantae</taxon>
        <taxon>Chlorophyta</taxon>
        <taxon>core chlorophytes</taxon>
        <taxon>Chlorophyceae</taxon>
        <taxon>CS clade</taxon>
        <taxon>Sphaeropleales</taxon>
        <taxon>Selenastraceae</taxon>
        <taxon>Monoraphidium</taxon>
    </lineage>
</organism>